<protein>
    <submittedName>
        <fullName evidence="2">Alpha/beta fold hydrolase</fullName>
    </submittedName>
</protein>
<keyword evidence="3" id="KW-1185">Reference proteome</keyword>
<keyword evidence="2" id="KW-0378">Hydrolase</keyword>
<dbReference type="Pfam" id="PF00561">
    <property type="entry name" value="Abhydrolase_1"/>
    <property type="match status" value="1"/>
</dbReference>
<dbReference type="InterPro" id="IPR000073">
    <property type="entry name" value="AB_hydrolase_1"/>
</dbReference>
<sequence>MKLRVLLAIALIGLGAAGCGLDWHIGTMLIARAPRQALAAPSDLPVERVVLDQAGAAELVGWAADRKGSCGAIVLLHGRGANRLALVQRSKLLFDAGYSVVLFDLSGHGESGGAIQGFGYTEGQDAARIIAFARQRFPGQKLGAVGSSLGAAAFVFAAQQAPADAYVLEQLYATLRETTAWRMPFSFWRGFQADVLLAQMPLRLGLSADDVRPVDRLGKIGAPLMLLAGSIDPFIDRSQVQALHSAAAGSQLVWFEGAGHVDLQRYDHPRYGDAVLPFLATKLCRTGAANG</sequence>
<name>A0A6M7ULL6_9HYPH</name>
<dbReference type="Proteomes" id="UP000503339">
    <property type="component" value="Chromosome"/>
</dbReference>
<dbReference type="InterPro" id="IPR052920">
    <property type="entry name" value="DNA-binding_regulatory"/>
</dbReference>
<dbReference type="SUPFAM" id="SSF53474">
    <property type="entry name" value="alpha/beta-Hydrolases"/>
    <property type="match status" value="1"/>
</dbReference>
<dbReference type="EMBL" id="CP033361">
    <property type="protein sequence ID" value="QKC77965.1"/>
    <property type="molecule type" value="Genomic_DNA"/>
</dbReference>
<evidence type="ECO:0000259" key="1">
    <source>
        <dbReference type="Pfam" id="PF00561"/>
    </source>
</evidence>
<evidence type="ECO:0000313" key="3">
    <source>
        <dbReference type="Proteomes" id="UP000503339"/>
    </source>
</evidence>
<dbReference type="PANTHER" id="PTHR43358:SF4">
    <property type="entry name" value="ALPHA_BETA HYDROLASE FOLD-1 DOMAIN-CONTAINING PROTEIN"/>
    <property type="match status" value="1"/>
</dbReference>
<dbReference type="RefSeq" id="WP_064992221.1">
    <property type="nucleotide sequence ID" value="NZ_CP033361.1"/>
</dbReference>
<gene>
    <name evidence="2" type="ORF">EB233_22725</name>
</gene>
<proteinExistence type="predicted"/>
<dbReference type="GO" id="GO:0016787">
    <property type="term" value="F:hydrolase activity"/>
    <property type="evidence" value="ECO:0007669"/>
    <property type="project" value="UniProtKB-KW"/>
</dbReference>
<dbReference type="KEGG" id="merd:EB233_22725"/>
<dbReference type="PROSITE" id="PS51257">
    <property type="entry name" value="PROKAR_LIPOPROTEIN"/>
    <property type="match status" value="1"/>
</dbReference>
<evidence type="ECO:0000313" key="2">
    <source>
        <dbReference type="EMBL" id="QKC77965.1"/>
    </source>
</evidence>
<accession>A0A6M7ULL6</accession>
<reference evidence="2 3" key="1">
    <citation type="submission" date="2018-10" db="EMBL/GenBank/DDBJ databases">
        <authorList>
            <person name="Perry B.J."/>
            <person name="Sullivan J.T."/>
            <person name="Murphy R.J.T."/>
            <person name="Ramsay J.P."/>
            <person name="Ronson C.W."/>
        </authorList>
    </citation>
    <scope>NUCLEOTIDE SEQUENCE [LARGE SCALE GENOMIC DNA]</scope>
    <source>
        <strain evidence="2 3">NZP2014</strain>
    </source>
</reference>
<feature type="domain" description="AB hydrolase-1" evidence="1">
    <location>
        <begin position="72"/>
        <end position="162"/>
    </location>
</feature>
<dbReference type="Gene3D" id="3.40.50.1820">
    <property type="entry name" value="alpha/beta hydrolase"/>
    <property type="match status" value="1"/>
</dbReference>
<organism evidence="2 3">
    <name type="scientific">Mesorhizobium erdmanii</name>
    <dbReference type="NCBI Taxonomy" id="1777866"/>
    <lineage>
        <taxon>Bacteria</taxon>
        <taxon>Pseudomonadati</taxon>
        <taxon>Pseudomonadota</taxon>
        <taxon>Alphaproteobacteria</taxon>
        <taxon>Hyphomicrobiales</taxon>
        <taxon>Phyllobacteriaceae</taxon>
        <taxon>Mesorhizobium</taxon>
    </lineage>
</organism>
<dbReference type="AlphaFoldDB" id="A0A6M7ULL6"/>
<dbReference type="InterPro" id="IPR029058">
    <property type="entry name" value="AB_hydrolase_fold"/>
</dbReference>
<dbReference type="PANTHER" id="PTHR43358">
    <property type="entry name" value="ALPHA/BETA-HYDROLASE"/>
    <property type="match status" value="1"/>
</dbReference>